<keyword evidence="1" id="KW-0805">Transcription regulation</keyword>
<keyword evidence="6" id="KW-0032">Aminotransferase</keyword>
<dbReference type="CDD" id="cd00609">
    <property type="entry name" value="AAT_like"/>
    <property type="match status" value="1"/>
</dbReference>
<dbReference type="GO" id="GO:0008483">
    <property type="term" value="F:transaminase activity"/>
    <property type="evidence" value="ECO:0007669"/>
    <property type="project" value="UniProtKB-KW"/>
</dbReference>
<evidence type="ECO:0000256" key="1">
    <source>
        <dbReference type="ARBA" id="ARBA00023015"/>
    </source>
</evidence>
<dbReference type="PANTHER" id="PTHR46577:SF1">
    <property type="entry name" value="HTH-TYPE TRANSCRIPTIONAL REGULATORY PROTEIN GABR"/>
    <property type="match status" value="1"/>
</dbReference>
<keyword evidence="2" id="KW-0238">DNA-binding</keyword>
<feature type="region of interest" description="Disordered" evidence="4">
    <location>
        <begin position="86"/>
        <end position="108"/>
    </location>
</feature>
<feature type="domain" description="HTH gntR-type" evidence="5">
    <location>
        <begin position="22"/>
        <end position="90"/>
    </location>
</feature>
<keyword evidence="6" id="KW-0808">Transferase</keyword>
<evidence type="ECO:0000256" key="4">
    <source>
        <dbReference type="SAM" id="MobiDB-lite"/>
    </source>
</evidence>
<dbReference type="PANTHER" id="PTHR46577">
    <property type="entry name" value="HTH-TYPE TRANSCRIPTIONAL REGULATORY PROTEIN GABR"/>
    <property type="match status" value="1"/>
</dbReference>
<dbReference type="Pfam" id="PF00155">
    <property type="entry name" value="Aminotran_1_2"/>
    <property type="match status" value="1"/>
</dbReference>
<dbReference type="RefSeq" id="WP_219527359.1">
    <property type="nucleotide sequence ID" value="NZ_JAHKRM010000002.1"/>
</dbReference>
<dbReference type="PROSITE" id="PS50949">
    <property type="entry name" value="HTH_GNTR"/>
    <property type="match status" value="1"/>
</dbReference>
<dbReference type="InterPro" id="IPR000524">
    <property type="entry name" value="Tscrpt_reg_HTH_GntR"/>
</dbReference>
<dbReference type="SMART" id="SM00345">
    <property type="entry name" value="HTH_GNTR"/>
    <property type="match status" value="1"/>
</dbReference>
<evidence type="ECO:0000256" key="3">
    <source>
        <dbReference type="ARBA" id="ARBA00023163"/>
    </source>
</evidence>
<comment type="caution">
    <text evidence="6">The sequence shown here is derived from an EMBL/GenBank/DDBJ whole genome shotgun (WGS) entry which is preliminary data.</text>
</comment>
<keyword evidence="3" id="KW-0804">Transcription</keyword>
<accession>A0ABW4G7R4</accession>
<dbReference type="EMBL" id="JBHUCM010000013">
    <property type="protein sequence ID" value="MFD1538581.1"/>
    <property type="molecule type" value="Genomic_DNA"/>
</dbReference>
<dbReference type="CDD" id="cd07377">
    <property type="entry name" value="WHTH_GntR"/>
    <property type="match status" value="1"/>
</dbReference>
<protein>
    <submittedName>
        <fullName evidence="6">PLP-dependent aminotransferase family protein</fullName>
    </submittedName>
</protein>
<evidence type="ECO:0000256" key="2">
    <source>
        <dbReference type="ARBA" id="ARBA00023125"/>
    </source>
</evidence>
<evidence type="ECO:0000313" key="7">
    <source>
        <dbReference type="Proteomes" id="UP001597097"/>
    </source>
</evidence>
<evidence type="ECO:0000259" key="5">
    <source>
        <dbReference type="PROSITE" id="PS50949"/>
    </source>
</evidence>
<evidence type="ECO:0000313" key="6">
    <source>
        <dbReference type="EMBL" id="MFD1538581.1"/>
    </source>
</evidence>
<organism evidence="6 7">
    <name type="scientific">Nonomuraea guangzhouensis</name>
    <dbReference type="NCBI Taxonomy" id="1291555"/>
    <lineage>
        <taxon>Bacteria</taxon>
        <taxon>Bacillati</taxon>
        <taxon>Actinomycetota</taxon>
        <taxon>Actinomycetes</taxon>
        <taxon>Streptosporangiales</taxon>
        <taxon>Streptosporangiaceae</taxon>
        <taxon>Nonomuraea</taxon>
    </lineage>
</organism>
<dbReference type="Proteomes" id="UP001597097">
    <property type="component" value="Unassembled WGS sequence"/>
</dbReference>
<dbReference type="InterPro" id="IPR004839">
    <property type="entry name" value="Aminotransferase_I/II_large"/>
</dbReference>
<gene>
    <name evidence="6" type="ORF">ACFSJ0_16110</name>
</gene>
<dbReference type="Pfam" id="PF00392">
    <property type="entry name" value="GntR"/>
    <property type="match status" value="1"/>
</dbReference>
<reference evidence="7" key="1">
    <citation type="journal article" date="2019" name="Int. J. Syst. Evol. Microbiol.">
        <title>The Global Catalogue of Microorganisms (GCM) 10K type strain sequencing project: providing services to taxonomists for standard genome sequencing and annotation.</title>
        <authorList>
            <consortium name="The Broad Institute Genomics Platform"/>
            <consortium name="The Broad Institute Genome Sequencing Center for Infectious Disease"/>
            <person name="Wu L."/>
            <person name="Ma J."/>
        </authorList>
    </citation>
    <scope>NUCLEOTIDE SEQUENCE [LARGE SCALE GENOMIC DNA]</scope>
    <source>
        <strain evidence="7">CGMCC 1.15399</strain>
    </source>
</reference>
<dbReference type="InterPro" id="IPR051446">
    <property type="entry name" value="HTH_trans_reg/aminotransferase"/>
</dbReference>
<sequence>MPKNQTNAAWDTLLDLDAQPAGPLHDRLRRALRSAIVGGRIAAGSALPPSRTLAADLGCSRWVVTEAYAQLAAEGYLEARTGSATRVRPGVTGPATGTRPGFGDPPARPVPQPARLGPPFAHPRFDFTPGLPDLRAFPRKRWADAVREAGRQSPFTDLGYLEHAGHPHLRETLAGYLTRSRGAAIAAEDLTICAGTTDGLARIARGLREHGHTHLAVEDPGWTWTREAVVDAGLVAVPIGVDGDGLRVDLLRDQPWIRAAIVAPAHQFPTGTVLAPARRAELIRWAHDVDGILLEEDKDADYRYDRRPVAAIQGMAPSRTALLGSVSKTLSPALRIGWFATPPRWTSDVAVANPLGLPPSVLDQLAFAWFLDDGGYDRHLRACRRRYRARRDVLVGELACRLPGARVSGAAAGLHLLLHLDGVRATEVVAAAARDGVSVDAVGNYASEAGAGDSTLILGYGNLADSAVAEGVSRLADAIDRTKMWNVRG</sequence>
<keyword evidence="7" id="KW-1185">Reference proteome</keyword>
<proteinExistence type="predicted"/>
<name>A0ABW4G7R4_9ACTN</name>